<name>A0A370DRL9_9GAMM</name>
<dbReference type="InterPro" id="IPR021364">
    <property type="entry name" value="DUF2857"/>
</dbReference>
<dbReference type="EMBL" id="QFXE01000005">
    <property type="protein sequence ID" value="RDH87716.1"/>
    <property type="molecule type" value="Genomic_DNA"/>
</dbReference>
<accession>A0A370DRL9</accession>
<comment type="caution">
    <text evidence="1">The sequence shown here is derived from an EMBL/GenBank/DDBJ whole genome shotgun (WGS) entry which is preliminary data.</text>
</comment>
<dbReference type="Proteomes" id="UP000254771">
    <property type="component" value="Unassembled WGS sequence"/>
</dbReference>
<dbReference type="Pfam" id="PF11198">
    <property type="entry name" value="DUF2857"/>
    <property type="match status" value="1"/>
</dbReference>
<reference evidence="1 2" key="1">
    <citation type="journal article" date="2018" name="ISME J.">
        <title>Endosymbiont genomes yield clues of tubeworm success.</title>
        <authorList>
            <person name="Li Y."/>
            <person name="Liles M.R."/>
            <person name="Halanych K.M."/>
        </authorList>
    </citation>
    <scope>NUCLEOTIDE SEQUENCE [LARGE SCALE GENOMIC DNA]</scope>
    <source>
        <strain evidence="1">A1462</strain>
    </source>
</reference>
<gene>
    <name evidence="1" type="ORF">DIZ78_03970</name>
</gene>
<dbReference type="AlphaFoldDB" id="A0A370DRL9"/>
<protein>
    <submittedName>
        <fullName evidence="1">DUF2857 domain-containing protein</fullName>
    </submittedName>
</protein>
<evidence type="ECO:0000313" key="1">
    <source>
        <dbReference type="EMBL" id="RDH87716.1"/>
    </source>
</evidence>
<proteinExistence type="predicted"/>
<organism evidence="1 2">
    <name type="scientific">endosymbiont of Escarpia spicata</name>
    <dbReference type="NCBI Taxonomy" id="2200908"/>
    <lineage>
        <taxon>Bacteria</taxon>
        <taxon>Pseudomonadati</taxon>
        <taxon>Pseudomonadota</taxon>
        <taxon>Gammaproteobacteria</taxon>
        <taxon>sulfur-oxidizing symbionts</taxon>
    </lineage>
</organism>
<evidence type="ECO:0000313" key="2">
    <source>
        <dbReference type="Proteomes" id="UP000254771"/>
    </source>
</evidence>
<sequence>MESTKESDLVTAVLMYAIRCLAEGDHVALQNMKFGPREIEALREMNVSDLYRVESLRAHCLDIALNRQVYWPMIDHLRVQRESEETLQSLIAADAPHEMLLILFGLNARDYGRLRRTLSVNPSVGRPPEADEESSHRLWQAWSSRVDGETTGLLAPTDYLELHRETGVPMRAIWNLTQRWAQYGNLTGQNDDDAAQVGDDG</sequence>
<keyword evidence="2" id="KW-1185">Reference proteome</keyword>